<evidence type="ECO:0000256" key="2">
    <source>
        <dbReference type="ARBA" id="ARBA00008467"/>
    </source>
</evidence>
<keyword evidence="10 11" id="KW-0012">Acyltransferase</keyword>
<evidence type="ECO:0000256" key="7">
    <source>
        <dbReference type="ARBA" id="ARBA00022832"/>
    </source>
</evidence>
<evidence type="ECO:0000313" key="15">
    <source>
        <dbReference type="Proteomes" id="UP000676565"/>
    </source>
</evidence>
<keyword evidence="8" id="KW-0443">Lipid metabolism</keyword>
<dbReference type="SUPFAM" id="SSF53901">
    <property type="entry name" value="Thiolase-like"/>
    <property type="match status" value="2"/>
</dbReference>
<evidence type="ECO:0000256" key="6">
    <source>
        <dbReference type="ARBA" id="ARBA00022679"/>
    </source>
</evidence>
<comment type="catalytic activity">
    <reaction evidence="11">
        <text>a fatty acyl-[ACP] + malonyl-[ACP] + H(+) = a 3-oxoacyl-[ACP] + holo-[ACP] + CO2</text>
        <dbReference type="Rhea" id="RHEA:22836"/>
        <dbReference type="Rhea" id="RHEA-COMP:9623"/>
        <dbReference type="Rhea" id="RHEA-COMP:9685"/>
        <dbReference type="Rhea" id="RHEA-COMP:9916"/>
        <dbReference type="Rhea" id="RHEA-COMP:14125"/>
        <dbReference type="ChEBI" id="CHEBI:15378"/>
        <dbReference type="ChEBI" id="CHEBI:16526"/>
        <dbReference type="ChEBI" id="CHEBI:64479"/>
        <dbReference type="ChEBI" id="CHEBI:78449"/>
        <dbReference type="ChEBI" id="CHEBI:78776"/>
        <dbReference type="ChEBI" id="CHEBI:138651"/>
    </reaction>
</comment>
<dbReference type="EMBL" id="JAGKQQ010000002">
    <property type="protein sequence ID" value="MBP3960975.1"/>
    <property type="molecule type" value="Genomic_DNA"/>
</dbReference>
<dbReference type="Proteomes" id="UP000676565">
    <property type="component" value="Unassembled WGS sequence"/>
</dbReference>
<dbReference type="RefSeq" id="WP_210663524.1">
    <property type="nucleotide sequence ID" value="NZ_JAGKQQ010000002.1"/>
</dbReference>
<dbReference type="Pfam" id="PF02801">
    <property type="entry name" value="Ketoacyl-synt_C"/>
    <property type="match status" value="1"/>
</dbReference>
<sequence>MRRRVVITGMGVVTPLGHSVGELFAAQIEGRTAVGPITRFDASALPTTFASEVKHYDLAKYLKDATRYAHSGLNTRFALGAAQQALADAELLDEGHGDRGRIGVYLGVGEGPENFPALINSIAAAVTGDGDRADPARFIAALRPALDARGESEVETHTTVGHLANQFALDGPNVSCLTACAAGSQAIGEAAELIRAGDADAMIAGGSQSMLHPLGVAGFTRLSALSQRSDSPQTASRPFDLTRDGFVIGEGAGVVVLEELTHAKARGATIYAELTGYGSTADAYRMTDPHPAGRGAIRCMANALADAGLRAIDIGYINAHGTSTAANDAMETAAIKSVFGNYAHKVPVSSSKSMLGHLIAAAGVVELAISVMAIRAGVLPPTINYETKDPVCDLDYIPNAAREARVDHVLSNSFGFGGQNVSLTVSRYRG</sequence>
<dbReference type="CDD" id="cd00834">
    <property type="entry name" value="KAS_I_II"/>
    <property type="match status" value="1"/>
</dbReference>
<proteinExistence type="inferred from homology"/>
<keyword evidence="15" id="KW-1185">Reference proteome</keyword>
<evidence type="ECO:0000256" key="1">
    <source>
        <dbReference type="ARBA" id="ARBA00005194"/>
    </source>
</evidence>
<evidence type="ECO:0000256" key="10">
    <source>
        <dbReference type="ARBA" id="ARBA00023315"/>
    </source>
</evidence>
<comment type="catalytic activity">
    <reaction evidence="11">
        <text>(9Z)-hexadecenoyl-[ACP] + malonyl-[ACP] + H(+) = 3-oxo-(11Z)-octadecenoyl-[ACP] + holo-[ACP] + CO2</text>
        <dbReference type="Rhea" id="RHEA:55040"/>
        <dbReference type="Rhea" id="RHEA-COMP:9623"/>
        <dbReference type="Rhea" id="RHEA-COMP:9685"/>
        <dbReference type="Rhea" id="RHEA-COMP:10800"/>
        <dbReference type="Rhea" id="RHEA-COMP:14074"/>
        <dbReference type="ChEBI" id="CHEBI:15378"/>
        <dbReference type="ChEBI" id="CHEBI:16526"/>
        <dbReference type="ChEBI" id="CHEBI:64479"/>
        <dbReference type="ChEBI" id="CHEBI:78449"/>
        <dbReference type="ChEBI" id="CHEBI:83989"/>
        <dbReference type="ChEBI" id="CHEBI:138538"/>
        <dbReference type="EC" id="2.3.1.179"/>
    </reaction>
</comment>
<keyword evidence="9 11" id="KW-0275">Fatty acid biosynthesis</keyword>
<evidence type="ECO:0000256" key="5">
    <source>
        <dbReference type="ARBA" id="ARBA00022516"/>
    </source>
</evidence>
<dbReference type="PIRSF" id="PIRSF000447">
    <property type="entry name" value="KAS_II"/>
    <property type="match status" value="1"/>
</dbReference>
<dbReference type="InterPro" id="IPR014031">
    <property type="entry name" value="Ketoacyl_synth_C"/>
</dbReference>
<dbReference type="EC" id="2.3.1.179" evidence="3 11"/>
<accession>A0ABS5C560</accession>
<dbReference type="PROSITE" id="PS52004">
    <property type="entry name" value="KS3_2"/>
    <property type="match status" value="1"/>
</dbReference>
<comment type="similarity">
    <text evidence="2 11 12">Belongs to the thiolase-like superfamily. Beta-ketoacyl-ACP synthases family.</text>
</comment>
<dbReference type="InterPro" id="IPR020841">
    <property type="entry name" value="PKS_Beta-ketoAc_synthase_dom"/>
</dbReference>
<dbReference type="Pfam" id="PF00109">
    <property type="entry name" value="ketoacyl-synt"/>
    <property type="match status" value="1"/>
</dbReference>
<dbReference type="SMART" id="SM00825">
    <property type="entry name" value="PKS_KS"/>
    <property type="match status" value="1"/>
</dbReference>
<evidence type="ECO:0000256" key="8">
    <source>
        <dbReference type="ARBA" id="ARBA00023098"/>
    </source>
</evidence>
<dbReference type="PANTHER" id="PTHR11712:SF336">
    <property type="entry name" value="3-OXOACYL-[ACYL-CARRIER-PROTEIN] SYNTHASE, MITOCHONDRIAL"/>
    <property type="match status" value="1"/>
</dbReference>
<evidence type="ECO:0000256" key="12">
    <source>
        <dbReference type="RuleBase" id="RU003694"/>
    </source>
</evidence>
<keyword evidence="5 11" id="KW-0444">Lipid biosynthesis</keyword>
<dbReference type="InterPro" id="IPR017568">
    <property type="entry name" value="3-oxoacyl-ACP_synth-2"/>
</dbReference>
<evidence type="ECO:0000256" key="9">
    <source>
        <dbReference type="ARBA" id="ARBA00023160"/>
    </source>
</evidence>
<keyword evidence="7" id="KW-0276">Fatty acid metabolism</keyword>
<evidence type="ECO:0000256" key="3">
    <source>
        <dbReference type="ARBA" id="ARBA00012356"/>
    </source>
</evidence>
<comment type="caution">
    <text evidence="14">The sequence shown here is derived from an EMBL/GenBank/DDBJ whole genome shotgun (WGS) entry which is preliminary data.</text>
</comment>
<dbReference type="NCBIfam" id="NF005589">
    <property type="entry name" value="PRK07314.1"/>
    <property type="match status" value="1"/>
</dbReference>
<evidence type="ECO:0000256" key="11">
    <source>
        <dbReference type="PIRNR" id="PIRNR000447"/>
    </source>
</evidence>
<feature type="domain" description="Ketosynthase family 3 (KS3)" evidence="13">
    <location>
        <begin position="2"/>
        <end position="427"/>
    </location>
</feature>
<comment type="pathway">
    <text evidence="1 11">Lipid metabolism; fatty acid biosynthesis.</text>
</comment>
<organism evidence="14 15">
    <name type="scientific">Gemmata palustris</name>
    <dbReference type="NCBI Taxonomy" id="2822762"/>
    <lineage>
        <taxon>Bacteria</taxon>
        <taxon>Pseudomonadati</taxon>
        <taxon>Planctomycetota</taxon>
        <taxon>Planctomycetia</taxon>
        <taxon>Gemmatales</taxon>
        <taxon>Gemmataceae</taxon>
        <taxon>Gemmata</taxon>
    </lineage>
</organism>
<protein>
    <recommendedName>
        <fullName evidence="4 11">3-oxoacyl-[acyl-carrier-protein] synthase 2</fullName>
        <ecNumber evidence="3 11">2.3.1.179</ecNumber>
    </recommendedName>
</protein>
<reference evidence="14 15" key="1">
    <citation type="submission" date="2021-04" db="EMBL/GenBank/DDBJ databases">
        <authorList>
            <person name="Ivanova A."/>
        </authorList>
    </citation>
    <scope>NUCLEOTIDE SEQUENCE [LARGE SCALE GENOMIC DNA]</scope>
    <source>
        <strain evidence="14 15">G18</strain>
    </source>
</reference>
<keyword evidence="6 11" id="KW-0808">Transferase</keyword>
<dbReference type="InterPro" id="IPR000794">
    <property type="entry name" value="Beta-ketoacyl_synthase"/>
</dbReference>
<evidence type="ECO:0000313" key="14">
    <source>
        <dbReference type="EMBL" id="MBP3960975.1"/>
    </source>
</evidence>
<name>A0ABS5C560_9BACT</name>
<evidence type="ECO:0000256" key="4">
    <source>
        <dbReference type="ARBA" id="ARBA00014657"/>
    </source>
</evidence>
<dbReference type="PANTHER" id="PTHR11712">
    <property type="entry name" value="POLYKETIDE SYNTHASE-RELATED"/>
    <property type="match status" value="1"/>
</dbReference>
<dbReference type="InterPro" id="IPR014030">
    <property type="entry name" value="Ketoacyl_synth_N"/>
</dbReference>
<dbReference type="Gene3D" id="3.40.47.10">
    <property type="match status" value="1"/>
</dbReference>
<comment type="function">
    <text evidence="11">Involved in the type II fatty acid elongation cycle. Catalyzes the elongation of a wide range of acyl-ACP by the addition of two carbons from malonyl-ACP to an acyl acceptor. Can efficiently catalyze the conversion of palmitoleoyl-ACP (cis-hexadec-9-enoyl-ACP) to cis-vaccenoyl-ACP (cis-octadec-11-enoyl-ACP), an essential step in the thermal regulation of fatty acid composition.</text>
</comment>
<dbReference type="InterPro" id="IPR016039">
    <property type="entry name" value="Thiolase-like"/>
</dbReference>
<gene>
    <name evidence="14" type="ORF">J8F10_37620</name>
</gene>
<evidence type="ECO:0000259" key="13">
    <source>
        <dbReference type="PROSITE" id="PS52004"/>
    </source>
</evidence>